<reference evidence="2 3" key="1">
    <citation type="submission" date="2018-06" db="EMBL/GenBank/DDBJ databases">
        <title>Comparative genomics of downy mildews reveals potential adaptations to biotrophy.</title>
        <authorList>
            <person name="Fletcher K."/>
            <person name="Klosterman S.J."/>
            <person name="Derevnina L."/>
            <person name="Martin F."/>
            <person name="Koike S."/>
            <person name="Reyes Chin-Wo S."/>
            <person name="Mou B."/>
            <person name="Michelmore R."/>
        </authorList>
    </citation>
    <scope>NUCLEOTIDE SEQUENCE [LARGE SCALE GENOMIC DNA]</scope>
    <source>
        <strain evidence="2 3">R13</strain>
    </source>
</reference>
<protein>
    <submittedName>
        <fullName evidence="2">Uncharacterized protein</fullName>
    </submittedName>
</protein>
<dbReference type="Proteomes" id="UP000286097">
    <property type="component" value="Unassembled WGS sequence"/>
</dbReference>
<organism evidence="2 3">
    <name type="scientific">Peronospora effusa</name>
    <dbReference type="NCBI Taxonomy" id="542832"/>
    <lineage>
        <taxon>Eukaryota</taxon>
        <taxon>Sar</taxon>
        <taxon>Stramenopiles</taxon>
        <taxon>Oomycota</taxon>
        <taxon>Peronosporomycetes</taxon>
        <taxon>Peronosporales</taxon>
        <taxon>Peronosporaceae</taxon>
        <taxon>Peronospora</taxon>
    </lineage>
</organism>
<name>A0A425C0S1_9STRA</name>
<dbReference type="VEuPathDB" id="FungiDB:DD237_005792"/>
<evidence type="ECO:0000256" key="1">
    <source>
        <dbReference type="SAM" id="MobiDB-lite"/>
    </source>
</evidence>
<comment type="caution">
    <text evidence="2">The sequence shown here is derived from an EMBL/GenBank/DDBJ whole genome shotgun (WGS) entry which is preliminary data.</text>
</comment>
<evidence type="ECO:0000313" key="2">
    <source>
        <dbReference type="EMBL" id="RQM10582.1"/>
    </source>
</evidence>
<dbReference type="EMBL" id="QKXF01000576">
    <property type="protein sequence ID" value="RQM10582.1"/>
    <property type="molecule type" value="Genomic_DNA"/>
</dbReference>
<sequence>MKTCQDTEDVQIRRDPSSSSAFISESNNSFVGVGTPCRFPPATMRPVIASISVLFNATPKFKIKM</sequence>
<evidence type="ECO:0000313" key="3">
    <source>
        <dbReference type="Proteomes" id="UP000286097"/>
    </source>
</evidence>
<feature type="region of interest" description="Disordered" evidence="1">
    <location>
        <begin position="1"/>
        <end position="21"/>
    </location>
</feature>
<accession>A0A425C0S1</accession>
<dbReference type="AlphaFoldDB" id="A0A425C0S1"/>
<gene>
    <name evidence="2" type="ORF">DD237_005792</name>
</gene>
<proteinExistence type="predicted"/>